<dbReference type="InterPro" id="IPR000073">
    <property type="entry name" value="AB_hydrolase_1"/>
</dbReference>
<accession>A0ABY1Q7Z9</accession>
<dbReference type="Pfam" id="PF00561">
    <property type="entry name" value="Abhydrolase_1"/>
    <property type="match status" value="1"/>
</dbReference>
<dbReference type="EMBL" id="FXUL01000008">
    <property type="protein sequence ID" value="SMP62089.1"/>
    <property type="molecule type" value="Genomic_DNA"/>
</dbReference>
<protein>
    <submittedName>
        <fullName evidence="2">3-oxoadipate enol-lactonase</fullName>
    </submittedName>
</protein>
<gene>
    <name evidence="2" type="ORF">SAMN06295970_10826</name>
</gene>
<evidence type="ECO:0000313" key="2">
    <source>
        <dbReference type="EMBL" id="SMP62089.1"/>
    </source>
</evidence>
<dbReference type="PRINTS" id="PR00111">
    <property type="entry name" value="ABHYDROLASE"/>
</dbReference>
<name>A0ABY1Q7Z9_9BURK</name>
<dbReference type="Gene3D" id="3.40.50.1820">
    <property type="entry name" value="alpha/beta hydrolase"/>
    <property type="match status" value="1"/>
</dbReference>
<keyword evidence="3" id="KW-1185">Reference proteome</keyword>
<dbReference type="InterPro" id="IPR050471">
    <property type="entry name" value="AB_hydrolase"/>
</dbReference>
<sequence length="276" mass="30171">MDIMLKDADIGRYTLRYLDVGQGTPVVLIHGLAGDHSAWLAQVEALRANYRVIAFDNRGAGASTQVDEPVSTADLADDTLRLMDCLGVERAHVVGRSMGGAVAQHVALKAPERVLSLALCASFARLDPLGRRVLSNMREALEWRMSWADHARHSVQNFVSAGFFNRYPERVAKIEQLIGGETRLPACYIRQNAACQSHDTLPDLPAITQPALVMAGDSDPICSLAATAMLSEGLPNVRTEIFSQASHFFLMEQPEKFMALLGGWLDGQGGERRTNQ</sequence>
<dbReference type="Proteomes" id="UP001158049">
    <property type="component" value="Unassembled WGS sequence"/>
</dbReference>
<comment type="caution">
    <text evidence="2">The sequence shown here is derived from an EMBL/GenBank/DDBJ whole genome shotgun (WGS) entry which is preliminary data.</text>
</comment>
<reference evidence="2 3" key="1">
    <citation type="submission" date="2017-05" db="EMBL/GenBank/DDBJ databases">
        <authorList>
            <person name="Varghese N."/>
            <person name="Submissions S."/>
        </authorList>
    </citation>
    <scope>NUCLEOTIDE SEQUENCE [LARGE SCALE GENOMIC DNA]</scope>
    <source>
        <strain evidence="2 3">DSM 26001</strain>
    </source>
</reference>
<dbReference type="SUPFAM" id="SSF53474">
    <property type="entry name" value="alpha/beta-Hydrolases"/>
    <property type="match status" value="1"/>
</dbReference>
<feature type="domain" description="AB hydrolase-1" evidence="1">
    <location>
        <begin position="25"/>
        <end position="254"/>
    </location>
</feature>
<dbReference type="PANTHER" id="PTHR43433:SF5">
    <property type="entry name" value="AB HYDROLASE-1 DOMAIN-CONTAINING PROTEIN"/>
    <property type="match status" value="1"/>
</dbReference>
<dbReference type="PANTHER" id="PTHR43433">
    <property type="entry name" value="HYDROLASE, ALPHA/BETA FOLD FAMILY PROTEIN"/>
    <property type="match status" value="1"/>
</dbReference>
<evidence type="ECO:0000259" key="1">
    <source>
        <dbReference type="Pfam" id="PF00561"/>
    </source>
</evidence>
<proteinExistence type="predicted"/>
<dbReference type="InterPro" id="IPR029058">
    <property type="entry name" value="AB_hydrolase_fold"/>
</dbReference>
<evidence type="ECO:0000313" key="3">
    <source>
        <dbReference type="Proteomes" id="UP001158049"/>
    </source>
</evidence>
<organism evidence="2 3">
    <name type="scientific">Noviherbaspirillum suwonense</name>
    <dbReference type="NCBI Taxonomy" id="1224511"/>
    <lineage>
        <taxon>Bacteria</taxon>
        <taxon>Pseudomonadati</taxon>
        <taxon>Pseudomonadota</taxon>
        <taxon>Betaproteobacteria</taxon>
        <taxon>Burkholderiales</taxon>
        <taxon>Oxalobacteraceae</taxon>
        <taxon>Noviherbaspirillum</taxon>
    </lineage>
</organism>